<sequence>MLRHALNQTAIASARRAFASPAVATQLTKTRDASFISFDAHHSDEMPLRGVADKIGGAFGPLADAIAESQKNRATASAKPEEVYVPSIPHLLPVTRVARDNEWLRSVLIVDETKRVKPRLSWYDPYDSSWAPSGWFKDGVVADMEYYFGSASEVKK</sequence>
<gene>
    <name evidence="1" type="ORF">MICPUN_108331</name>
</gene>
<evidence type="ECO:0000313" key="2">
    <source>
        <dbReference type="Proteomes" id="UP000002009"/>
    </source>
</evidence>
<dbReference type="Proteomes" id="UP000002009">
    <property type="component" value="Chromosome 5"/>
</dbReference>
<dbReference type="AlphaFoldDB" id="C1E733"/>
<dbReference type="RefSeq" id="XP_002502653.1">
    <property type="nucleotide sequence ID" value="XM_002502607.1"/>
</dbReference>
<dbReference type="InParanoid" id="C1E733"/>
<dbReference type="KEGG" id="mis:MICPUN_108331"/>
<accession>C1E733</accession>
<dbReference type="GeneID" id="8243566"/>
<protein>
    <submittedName>
        <fullName evidence="1">Uncharacterized protein</fullName>
    </submittedName>
</protein>
<dbReference type="OrthoDB" id="513668at2759"/>
<organism evidence="1 2">
    <name type="scientific">Micromonas commoda (strain RCC299 / NOUM17 / CCMP2709)</name>
    <name type="common">Picoplanktonic green alga</name>
    <dbReference type="NCBI Taxonomy" id="296587"/>
    <lineage>
        <taxon>Eukaryota</taxon>
        <taxon>Viridiplantae</taxon>
        <taxon>Chlorophyta</taxon>
        <taxon>Mamiellophyceae</taxon>
        <taxon>Mamiellales</taxon>
        <taxon>Mamiellaceae</taxon>
        <taxon>Micromonas</taxon>
    </lineage>
</organism>
<proteinExistence type="predicted"/>
<dbReference type="EMBL" id="CP001326">
    <property type="protein sequence ID" value="ACO63911.1"/>
    <property type="molecule type" value="Genomic_DNA"/>
</dbReference>
<name>C1E733_MICCC</name>
<dbReference type="eggNOG" id="ENOG502T2JY">
    <property type="taxonomic scope" value="Eukaryota"/>
</dbReference>
<reference evidence="1 2" key="1">
    <citation type="journal article" date="2009" name="Science">
        <title>Green evolution and dynamic adaptations revealed by genomes of the marine picoeukaryotes Micromonas.</title>
        <authorList>
            <person name="Worden A.Z."/>
            <person name="Lee J.H."/>
            <person name="Mock T."/>
            <person name="Rouze P."/>
            <person name="Simmons M.P."/>
            <person name="Aerts A.L."/>
            <person name="Allen A.E."/>
            <person name="Cuvelier M.L."/>
            <person name="Derelle E."/>
            <person name="Everett M.V."/>
            <person name="Foulon E."/>
            <person name="Grimwood J."/>
            <person name="Gundlach H."/>
            <person name="Henrissat B."/>
            <person name="Napoli C."/>
            <person name="McDonald S.M."/>
            <person name="Parker M.S."/>
            <person name="Rombauts S."/>
            <person name="Salamov A."/>
            <person name="Von Dassow P."/>
            <person name="Badger J.H."/>
            <person name="Coutinho P.M."/>
            <person name="Demir E."/>
            <person name="Dubchak I."/>
            <person name="Gentemann C."/>
            <person name="Eikrem W."/>
            <person name="Gready J.E."/>
            <person name="John U."/>
            <person name="Lanier W."/>
            <person name="Lindquist E.A."/>
            <person name="Lucas S."/>
            <person name="Mayer K.F."/>
            <person name="Moreau H."/>
            <person name="Not F."/>
            <person name="Otillar R."/>
            <person name="Panaud O."/>
            <person name="Pangilinan J."/>
            <person name="Paulsen I."/>
            <person name="Piegu B."/>
            <person name="Poliakov A."/>
            <person name="Robbens S."/>
            <person name="Schmutz J."/>
            <person name="Toulza E."/>
            <person name="Wyss T."/>
            <person name="Zelensky A."/>
            <person name="Zhou K."/>
            <person name="Armbrust E.V."/>
            <person name="Bhattacharya D."/>
            <person name="Goodenough U.W."/>
            <person name="Van de Peer Y."/>
            <person name="Grigoriev I.V."/>
        </authorList>
    </citation>
    <scope>NUCLEOTIDE SEQUENCE [LARGE SCALE GENOMIC DNA]</scope>
    <source>
        <strain evidence="2">RCC299 / NOUM17</strain>
    </source>
</reference>
<evidence type="ECO:0000313" key="1">
    <source>
        <dbReference type="EMBL" id="ACO63911.1"/>
    </source>
</evidence>
<keyword evidence="2" id="KW-1185">Reference proteome</keyword>
<dbReference type="OMA" id="DEGWAPR"/>